<comment type="similarity">
    <text evidence="9">Belongs to the LpxL/LpxM/LpxP family.</text>
</comment>
<dbReference type="PIRSF" id="PIRSF026649">
    <property type="entry name" value="MsbB"/>
    <property type="match status" value="1"/>
</dbReference>
<comment type="subcellular location">
    <subcellularLocation>
        <location evidence="9">Cell inner membrane</location>
        <topology evidence="9">Single-pass membrane protein</topology>
    </subcellularLocation>
</comment>
<evidence type="ECO:0000256" key="6">
    <source>
        <dbReference type="ARBA" id="ARBA00022989"/>
    </source>
</evidence>
<comment type="caution">
    <text evidence="10">The sequence shown here is derived from an EMBL/GenBank/DDBJ whole genome shotgun (WGS) entry which is preliminary data.</text>
</comment>
<dbReference type="NCBIfam" id="TIGR02207">
    <property type="entry name" value="lipid_A_htrB"/>
    <property type="match status" value="1"/>
</dbReference>
<comment type="pathway">
    <text evidence="9">Glycolipid biosynthesis; KDO(2)-lipid A biosynthesis; KDO(2)-lipid A from CMP-3-deoxy-D-manno-octulosonate and lipid IV(A): step 3/4.</text>
</comment>
<reference evidence="10" key="1">
    <citation type="submission" date="2021-10" db="EMBL/GenBank/DDBJ databases">
        <authorList>
            <person name="Lyu M."/>
            <person name="Wang X."/>
            <person name="Meng X."/>
            <person name="Xu K."/>
        </authorList>
    </citation>
    <scope>NUCLEOTIDE SEQUENCE</scope>
    <source>
        <strain evidence="10">A6</strain>
    </source>
</reference>
<sequence>MTQDTPVDRPPLGPRHWTTWAGIGAMAALARLPWAVQRGLGRVAGAFLRVALPKRRRIAERNLQLCFPELDAAARDALLREHFASLGIGLFEFARAWWGSVAPLRRGLIVEGLEHLEAARAGGRGVIVVSGHFTTLEICGRLMCDYAPLAGMYRPHAEPAMEWAVKHGRLRYAQAMFTKFEVRPAVKHLKQGGLLWYAPDQDPSRGDTVYVPFFGLPAHSLASTHQLARLAGAAVVAFQHARRADGGYTLRVLPALDAIPSKDATADTAQVMAAIESMARQAPDQYLWIHRRFKRQPDGSTPYAGI</sequence>
<evidence type="ECO:0000256" key="8">
    <source>
        <dbReference type="ARBA" id="ARBA00023315"/>
    </source>
</evidence>
<keyword evidence="6 9" id="KW-1133">Transmembrane helix</keyword>
<name>A0ABS8JLF3_9GAMM</name>
<dbReference type="InterPro" id="IPR011920">
    <property type="entry name" value="Lipid_A_LpxL_LpxP"/>
</dbReference>
<dbReference type="PANTHER" id="PTHR30606:SF9">
    <property type="entry name" value="LIPID A BIOSYNTHESIS LAUROYLTRANSFERASE"/>
    <property type="match status" value="1"/>
</dbReference>
<keyword evidence="5 9" id="KW-0448">Lipopolysaccharide biosynthesis</keyword>
<keyword evidence="1 9" id="KW-1003">Cell membrane</keyword>
<dbReference type="PANTHER" id="PTHR30606">
    <property type="entry name" value="LIPID A BIOSYNTHESIS LAUROYL ACYLTRANSFERASE"/>
    <property type="match status" value="1"/>
</dbReference>
<evidence type="ECO:0000256" key="3">
    <source>
        <dbReference type="ARBA" id="ARBA00022679"/>
    </source>
</evidence>
<comment type="pathway">
    <text evidence="9">Bacterial outer membrane biogenesis; lipopolysaccharide biosynthesis.</text>
</comment>
<proteinExistence type="inferred from homology"/>
<keyword evidence="7 9" id="KW-0472">Membrane</keyword>
<evidence type="ECO:0000256" key="7">
    <source>
        <dbReference type="ARBA" id="ARBA00023136"/>
    </source>
</evidence>
<keyword evidence="4 9" id="KW-0812">Transmembrane</keyword>
<dbReference type="GO" id="GO:0016746">
    <property type="term" value="F:acyltransferase activity"/>
    <property type="evidence" value="ECO:0007669"/>
    <property type="project" value="UniProtKB-KW"/>
</dbReference>
<gene>
    <name evidence="9 10" type="primary">lpxL</name>
    <name evidence="10" type="ORF">LK996_15270</name>
</gene>
<dbReference type="EMBL" id="JAJGAK010000004">
    <property type="protein sequence ID" value="MCC8364431.1"/>
    <property type="molecule type" value="Genomic_DNA"/>
</dbReference>
<keyword evidence="2 9" id="KW-0997">Cell inner membrane</keyword>
<dbReference type="Pfam" id="PF03279">
    <property type="entry name" value="Lip_A_acyltrans"/>
    <property type="match status" value="1"/>
</dbReference>
<comment type="catalytic activity">
    <reaction evidence="9">
        <text>an alpha-Kdo-(2-&gt;4)-alpha-Kdo-(2-&gt;6)-lipid IVA + a fatty acyl-[ACP] = an alpha-Kdo-(2-&gt;4)-alpha-Kdo-(2-&gt;6)-(acyl)-lipid IVA + holo-[ACP]</text>
        <dbReference type="Rhea" id="RHEA:69396"/>
        <dbReference type="Rhea" id="RHEA-COMP:9685"/>
        <dbReference type="Rhea" id="RHEA-COMP:14125"/>
        <dbReference type="ChEBI" id="CHEBI:64479"/>
        <dbReference type="ChEBI" id="CHEBI:138651"/>
        <dbReference type="ChEBI" id="CHEBI:176429"/>
        <dbReference type="ChEBI" id="CHEBI:176430"/>
        <dbReference type="EC" id="2.3.1.241"/>
    </reaction>
</comment>
<evidence type="ECO:0000313" key="10">
    <source>
        <dbReference type="EMBL" id="MCC8364431.1"/>
    </source>
</evidence>
<evidence type="ECO:0000256" key="4">
    <source>
        <dbReference type="ARBA" id="ARBA00022692"/>
    </source>
</evidence>
<keyword evidence="11" id="KW-1185">Reference proteome</keyword>
<organism evidence="10 11">
    <name type="scientific">Noviluteimonas lactosilytica</name>
    <dbReference type="NCBI Taxonomy" id="2888523"/>
    <lineage>
        <taxon>Bacteria</taxon>
        <taxon>Pseudomonadati</taxon>
        <taxon>Pseudomonadota</taxon>
        <taxon>Gammaproteobacteria</taxon>
        <taxon>Lysobacterales</taxon>
        <taxon>Lysobacteraceae</taxon>
        <taxon>Noviluteimonas</taxon>
    </lineage>
</organism>
<keyword evidence="8 9" id="KW-0012">Acyltransferase</keyword>
<dbReference type="Proteomes" id="UP001165293">
    <property type="component" value="Unassembled WGS sequence"/>
</dbReference>
<evidence type="ECO:0000256" key="9">
    <source>
        <dbReference type="HAMAP-Rule" id="MF_01942"/>
    </source>
</evidence>
<dbReference type="InterPro" id="IPR004960">
    <property type="entry name" value="LipA_acyltrans"/>
</dbReference>
<dbReference type="RefSeq" id="WP_230528221.1">
    <property type="nucleotide sequence ID" value="NZ_JAJGAK010000004.1"/>
</dbReference>
<comment type="function">
    <text evidence="9">Catalyzes the transfer of an acyl chain from an acyl-[acyl-carrier-protein] (ACP) to a Kdo(2)-lipid IV(A) to form a Kdo(2)-(acyl)-lipid IV(A).</text>
</comment>
<accession>A0ABS8JLF3</accession>
<dbReference type="HAMAP" id="MF_01942">
    <property type="entry name" value="Lipid_A_LpxL_LpxP"/>
    <property type="match status" value="1"/>
</dbReference>
<evidence type="ECO:0000256" key="2">
    <source>
        <dbReference type="ARBA" id="ARBA00022519"/>
    </source>
</evidence>
<dbReference type="CDD" id="cd07984">
    <property type="entry name" value="LPLAT_LABLAT-like"/>
    <property type="match status" value="1"/>
</dbReference>
<evidence type="ECO:0000313" key="11">
    <source>
        <dbReference type="Proteomes" id="UP001165293"/>
    </source>
</evidence>
<evidence type="ECO:0000256" key="1">
    <source>
        <dbReference type="ARBA" id="ARBA00022475"/>
    </source>
</evidence>
<evidence type="ECO:0000256" key="5">
    <source>
        <dbReference type="ARBA" id="ARBA00022985"/>
    </source>
</evidence>
<feature type="short sequence motif" description="HXXXXD motif" evidence="9">
    <location>
        <begin position="132"/>
        <end position="137"/>
    </location>
</feature>
<dbReference type="EC" id="2.3.1.241" evidence="9"/>
<keyword evidence="3 9" id="KW-0808">Transferase</keyword>
<protein>
    <recommendedName>
        <fullName evidence="9">Lipid A biosynthesis acyltransferase</fullName>
        <ecNumber evidence="9">2.3.1.241</ecNumber>
    </recommendedName>
    <alternativeName>
        <fullName evidence="9">Kdo(2)-lipid IV(A) acyltransferase</fullName>
    </alternativeName>
</protein>